<reference evidence="1" key="1">
    <citation type="submission" date="2020-06" db="EMBL/GenBank/DDBJ databases">
        <authorList>
            <consortium name="Plant Systems Biology data submission"/>
        </authorList>
    </citation>
    <scope>NUCLEOTIDE SEQUENCE</scope>
    <source>
        <strain evidence="1">D6</strain>
    </source>
</reference>
<organism evidence="1 2">
    <name type="scientific">Seminavis robusta</name>
    <dbReference type="NCBI Taxonomy" id="568900"/>
    <lineage>
        <taxon>Eukaryota</taxon>
        <taxon>Sar</taxon>
        <taxon>Stramenopiles</taxon>
        <taxon>Ochrophyta</taxon>
        <taxon>Bacillariophyta</taxon>
        <taxon>Bacillariophyceae</taxon>
        <taxon>Bacillariophycidae</taxon>
        <taxon>Naviculales</taxon>
        <taxon>Naviculaceae</taxon>
        <taxon>Seminavis</taxon>
    </lineage>
</organism>
<dbReference type="EMBL" id="CAICTM010001140">
    <property type="protein sequence ID" value="CAB9520862.1"/>
    <property type="molecule type" value="Genomic_DNA"/>
</dbReference>
<dbReference type="Proteomes" id="UP001153069">
    <property type="component" value="Unassembled WGS sequence"/>
</dbReference>
<protein>
    <submittedName>
        <fullName evidence="1">Uncharacterized protein</fullName>
    </submittedName>
</protein>
<comment type="caution">
    <text evidence="1">The sequence shown here is derived from an EMBL/GenBank/DDBJ whole genome shotgun (WGS) entry which is preliminary data.</text>
</comment>
<accession>A0A9N8EGT5</accession>
<evidence type="ECO:0000313" key="1">
    <source>
        <dbReference type="EMBL" id="CAB9520862.1"/>
    </source>
</evidence>
<dbReference type="AlphaFoldDB" id="A0A9N8EGT5"/>
<sequence>MSDRYYNRFLGSPNAAAAAPSEDNEDDIRQHAEQYARSGLDVRGPSMSTDAVDRLCFLEDMADDELLSAVVDRPLLMKKIMMLMPDQDVLQDVKDKPFLHRQIIKASHPRLLLKFFLEAVHAKVFSLPQIQSIQKDLYKASRSG</sequence>
<keyword evidence="2" id="KW-1185">Reference proteome</keyword>
<proteinExistence type="predicted"/>
<name>A0A9N8EGT5_9STRA</name>
<gene>
    <name evidence="1" type="ORF">SEMRO_1142_G245730.1</name>
</gene>
<evidence type="ECO:0000313" key="2">
    <source>
        <dbReference type="Proteomes" id="UP001153069"/>
    </source>
</evidence>